<comment type="subcellular location">
    <subcellularLocation>
        <location evidence="6">Secreted</location>
        <location evidence="6">Cell wall</location>
    </subcellularLocation>
    <subcellularLocation>
        <location evidence="6">Secreted</location>
        <location evidence="6">Extracellular space</location>
        <location evidence="6">Apoplast</location>
    </subcellularLocation>
</comment>
<dbReference type="Pfam" id="PF00722">
    <property type="entry name" value="Glyco_hydro_16"/>
    <property type="match status" value="1"/>
</dbReference>
<evidence type="ECO:0000256" key="1">
    <source>
        <dbReference type="ARBA" id="ARBA00022679"/>
    </source>
</evidence>
<dbReference type="GO" id="GO:0016762">
    <property type="term" value="F:xyloglucan:xyloglucosyl transferase activity"/>
    <property type="evidence" value="ECO:0007669"/>
    <property type="project" value="UniProtKB-EC"/>
</dbReference>
<dbReference type="Proteomes" id="UP000243459">
    <property type="component" value="Chromosome 6"/>
</dbReference>
<protein>
    <recommendedName>
        <fullName evidence="6">Xyloglucan endotransglucosylase/hydrolase</fullName>
        <ecNumber evidence="6">2.4.1.207</ecNumber>
    </recommendedName>
</protein>
<dbReference type="InterPro" id="IPR016455">
    <property type="entry name" value="XTH"/>
</dbReference>
<dbReference type="Gene3D" id="2.60.120.200">
    <property type="match status" value="1"/>
</dbReference>
<dbReference type="InterPro" id="IPR013320">
    <property type="entry name" value="ConA-like_dom_sf"/>
</dbReference>
<dbReference type="GO" id="GO:0048046">
    <property type="term" value="C:apoplast"/>
    <property type="evidence" value="ECO:0007669"/>
    <property type="project" value="UniProtKB-SubCell"/>
</dbReference>
<keyword evidence="6" id="KW-0961">Cell wall biogenesis/degradation</keyword>
<evidence type="ECO:0000256" key="3">
    <source>
        <dbReference type="ARBA" id="ARBA00023157"/>
    </source>
</evidence>
<proteinExistence type="inferred from homology"/>
<dbReference type="PIRSF" id="PIRSF005604">
    <property type="entry name" value="XET"/>
    <property type="match status" value="1"/>
</dbReference>
<dbReference type="PANTHER" id="PTHR31062">
    <property type="entry name" value="XYLOGLUCAN ENDOTRANSGLUCOSYLASE/HYDROLASE PROTEIN 8-RELATED"/>
    <property type="match status" value="1"/>
</dbReference>
<comment type="PTM">
    <text evidence="6">Contains at least one intrachain disulfide bond essential for its enzymatic activity.</text>
</comment>
<keyword evidence="3" id="KW-1015">Disulfide bond</keyword>
<keyword evidence="6" id="KW-0732">Signal</keyword>
<dbReference type="GO" id="GO:0042546">
    <property type="term" value="P:cell wall biogenesis"/>
    <property type="evidence" value="ECO:0007669"/>
    <property type="project" value="InterPro"/>
</dbReference>
<feature type="chain" id="PRO_5024505940" description="Xyloglucan endotransglucosylase/hydrolase" evidence="6">
    <location>
        <begin position="24"/>
        <end position="283"/>
    </location>
</feature>
<evidence type="ECO:0000256" key="5">
    <source>
        <dbReference type="PIRSR" id="PIRSR005604-1"/>
    </source>
</evidence>
<evidence type="ECO:0000256" key="6">
    <source>
        <dbReference type="RuleBase" id="RU361120"/>
    </source>
</evidence>
<keyword evidence="4 6" id="KW-0326">Glycosidase</keyword>
<evidence type="ECO:0000313" key="9">
    <source>
        <dbReference type="Proteomes" id="UP000243459"/>
    </source>
</evidence>
<dbReference type="GO" id="GO:0071555">
    <property type="term" value="P:cell wall organization"/>
    <property type="evidence" value="ECO:0007669"/>
    <property type="project" value="UniProtKB-KW"/>
</dbReference>
<sequence>MSSPLGFLLVFLAIAIIFPFGKANFNSDFDIVTGIDGHATILDGGEELRLSMDKNSGSGVASKTKFLFGKFDARMKLIARNSAGTVTSFYLSSEPPNQDEIDFEFLGHVRGDLYVLQTNIFTNGKGDREQRFHLWFDPTQDFHTYTILWNPLQIIMYVDDTPIRLFKRNESLGVDYIEKQPVKVQASLWNGEDWATEGGTIKIDWSKSPFFTYYRNYSENACIWYGPGSHSCGNDVSSWMNRGLEAKEVEKIAWAKKNYMIYNYCDKAGTDETIQKECSREFS</sequence>
<dbReference type="InterPro" id="IPR008264">
    <property type="entry name" value="Beta_glucanase"/>
</dbReference>
<reference evidence="9" key="1">
    <citation type="journal article" date="2017" name="Nat. Commun.">
        <title>The asparagus genome sheds light on the origin and evolution of a young Y chromosome.</title>
        <authorList>
            <person name="Harkess A."/>
            <person name="Zhou J."/>
            <person name="Xu C."/>
            <person name="Bowers J.E."/>
            <person name="Van der Hulst R."/>
            <person name="Ayyampalayam S."/>
            <person name="Mercati F."/>
            <person name="Riccardi P."/>
            <person name="McKain M.R."/>
            <person name="Kakrana A."/>
            <person name="Tang H."/>
            <person name="Ray J."/>
            <person name="Groenendijk J."/>
            <person name="Arikit S."/>
            <person name="Mathioni S.M."/>
            <person name="Nakano M."/>
            <person name="Shan H."/>
            <person name="Telgmann-Rauber A."/>
            <person name="Kanno A."/>
            <person name="Yue Z."/>
            <person name="Chen H."/>
            <person name="Li W."/>
            <person name="Chen Y."/>
            <person name="Xu X."/>
            <person name="Zhang Y."/>
            <person name="Luo S."/>
            <person name="Chen H."/>
            <person name="Gao J."/>
            <person name="Mao Z."/>
            <person name="Pires J.C."/>
            <person name="Luo M."/>
            <person name="Kudrna D."/>
            <person name="Wing R.A."/>
            <person name="Meyers B.C."/>
            <person name="Yi K."/>
            <person name="Kong H."/>
            <person name="Lavrijsen P."/>
            <person name="Sunseri F."/>
            <person name="Falavigna A."/>
            <person name="Ye Y."/>
            <person name="Leebens-Mack J.H."/>
            <person name="Chen G."/>
        </authorList>
    </citation>
    <scope>NUCLEOTIDE SEQUENCE [LARGE SCALE GENOMIC DNA]</scope>
    <source>
        <strain evidence="9">cv. DH0086</strain>
    </source>
</reference>
<gene>
    <name evidence="8" type="ORF">A4U43_C06F16660</name>
</gene>
<dbReference type="PROSITE" id="PS51762">
    <property type="entry name" value="GH16_2"/>
    <property type="match status" value="1"/>
</dbReference>
<feature type="active site" description="Nucleophile" evidence="5">
    <location>
        <position position="100"/>
    </location>
</feature>
<dbReference type="EMBL" id="CM007386">
    <property type="protein sequence ID" value="ONK67162.1"/>
    <property type="molecule type" value="Genomic_DNA"/>
</dbReference>
<keyword evidence="6" id="KW-0052">Apoplast</keyword>
<dbReference type="Gramene" id="ONK67162">
    <property type="protein sequence ID" value="ONK67162"/>
    <property type="gene ID" value="A4U43_C06F16660"/>
</dbReference>
<dbReference type="GO" id="GO:0010411">
    <property type="term" value="P:xyloglucan metabolic process"/>
    <property type="evidence" value="ECO:0007669"/>
    <property type="project" value="InterPro"/>
</dbReference>
<keyword evidence="6" id="KW-0964">Secreted</keyword>
<dbReference type="InterPro" id="IPR010713">
    <property type="entry name" value="XET_C"/>
</dbReference>
<feature type="active site" description="Proton donor" evidence="5">
    <location>
        <position position="104"/>
    </location>
</feature>
<dbReference type="AlphaFoldDB" id="A0A5P1EMD3"/>
<keyword evidence="2 6" id="KW-0378">Hydrolase</keyword>
<accession>A0A5P1EMD3</accession>
<dbReference type="OrthoDB" id="4781at2759"/>
<dbReference type="SUPFAM" id="SSF49899">
    <property type="entry name" value="Concanavalin A-like lectins/glucanases"/>
    <property type="match status" value="1"/>
</dbReference>
<evidence type="ECO:0000259" key="7">
    <source>
        <dbReference type="PROSITE" id="PS51762"/>
    </source>
</evidence>
<dbReference type="PRINTS" id="PR00737">
    <property type="entry name" value="GLHYDRLASE16"/>
</dbReference>
<keyword evidence="6" id="KW-0134">Cell wall</keyword>
<dbReference type="OMA" id="YSENACI"/>
<keyword evidence="1 6" id="KW-0808">Transferase</keyword>
<dbReference type="InterPro" id="IPR044791">
    <property type="entry name" value="Beta-glucanase/XTH"/>
</dbReference>
<evidence type="ECO:0000313" key="8">
    <source>
        <dbReference type="EMBL" id="ONK67162.1"/>
    </source>
</evidence>
<evidence type="ECO:0000256" key="4">
    <source>
        <dbReference type="ARBA" id="ARBA00023295"/>
    </source>
</evidence>
<dbReference type="CDD" id="cd02176">
    <property type="entry name" value="GH16_XET"/>
    <property type="match status" value="1"/>
</dbReference>
<name>A0A5P1EMD3_ASPOF</name>
<feature type="signal peptide" evidence="6">
    <location>
        <begin position="1"/>
        <end position="23"/>
    </location>
</feature>
<comment type="similarity">
    <text evidence="6">Belongs to the glycosyl hydrolase 16 family.</text>
</comment>
<dbReference type="GO" id="GO:0004553">
    <property type="term" value="F:hydrolase activity, hydrolyzing O-glycosyl compounds"/>
    <property type="evidence" value="ECO:0007669"/>
    <property type="project" value="InterPro"/>
</dbReference>
<dbReference type="InterPro" id="IPR000757">
    <property type="entry name" value="Beta-glucanase-like"/>
</dbReference>
<comment type="function">
    <text evidence="6">Catalyzes xyloglucan endohydrolysis (XEH) and/or endotransglycosylation (XET). Cleaves and religates xyloglucan polymers, an essential constituent of the primary cell wall, and thereby participates in cell wall construction of growing tissues.</text>
</comment>
<dbReference type="FunFam" id="2.60.120.200:FF:000025">
    <property type="entry name" value="Xyloglucan endotransglucosylase/hydrolase"/>
    <property type="match status" value="1"/>
</dbReference>
<dbReference type="Pfam" id="PF06955">
    <property type="entry name" value="XET_C"/>
    <property type="match status" value="1"/>
</dbReference>
<dbReference type="EC" id="2.4.1.207" evidence="6"/>
<evidence type="ECO:0000256" key="2">
    <source>
        <dbReference type="ARBA" id="ARBA00022801"/>
    </source>
</evidence>
<keyword evidence="9" id="KW-1185">Reference proteome</keyword>
<feature type="domain" description="GH16" evidence="7">
    <location>
        <begin position="1"/>
        <end position="214"/>
    </location>
</feature>
<organism evidence="8 9">
    <name type="scientific">Asparagus officinalis</name>
    <name type="common">Garden asparagus</name>
    <dbReference type="NCBI Taxonomy" id="4686"/>
    <lineage>
        <taxon>Eukaryota</taxon>
        <taxon>Viridiplantae</taxon>
        <taxon>Streptophyta</taxon>
        <taxon>Embryophyta</taxon>
        <taxon>Tracheophyta</taxon>
        <taxon>Spermatophyta</taxon>
        <taxon>Magnoliopsida</taxon>
        <taxon>Liliopsida</taxon>
        <taxon>Asparagales</taxon>
        <taxon>Asparagaceae</taxon>
        <taxon>Asparagoideae</taxon>
        <taxon>Asparagus</taxon>
    </lineage>
</organism>